<sequence length="71" mass="8481">LKTRLISPEEPSRFDTSDQLRRLWQDFSFKPFQTHLTQPFLIRANSNGEMRSTLNHSQYLVELSHKKYRSA</sequence>
<accession>A0A2K3JLJ9</accession>
<dbReference type="Proteomes" id="UP000236291">
    <property type="component" value="Unassembled WGS sequence"/>
</dbReference>
<proteinExistence type="predicted"/>
<evidence type="ECO:0000313" key="1">
    <source>
        <dbReference type="EMBL" id="PNX54912.1"/>
    </source>
</evidence>
<evidence type="ECO:0000313" key="2">
    <source>
        <dbReference type="Proteomes" id="UP000236291"/>
    </source>
</evidence>
<feature type="non-terminal residue" evidence="1">
    <location>
        <position position="1"/>
    </location>
</feature>
<dbReference type="AlphaFoldDB" id="A0A2K3JLJ9"/>
<name>A0A2K3JLJ9_TRIPR</name>
<gene>
    <name evidence="1" type="ORF">L195_g048535</name>
</gene>
<protein>
    <submittedName>
        <fullName evidence="1">Uncharacterized protein</fullName>
    </submittedName>
</protein>
<reference evidence="1 2" key="2">
    <citation type="journal article" date="2017" name="Front. Plant Sci.">
        <title>Gene Classification and Mining of Molecular Markers Useful in Red Clover (Trifolium pratense) Breeding.</title>
        <authorList>
            <person name="Istvanek J."/>
            <person name="Dluhosova J."/>
            <person name="Dluhos P."/>
            <person name="Patkova L."/>
            <person name="Nedelnik J."/>
            <person name="Repkova J."/>
        </authorList>
    </citation>
    <scope>NUCLEOTIDE SEQUENCE [LARGE SCALE GENOMIC DNA]</scope>
    <source>
        <strain evidence="2">cv. Tatra</strain>
        <tissue evidence="1">Young leaves</tissue>
    </source>
</reference>
<reference evidence="1 2" key="1">
    <citation type="journal article" date="2014" name="Am. J. Bot.">
        <title>Genome assembly and annotation for red clover (Trifolium pratense; Fabaceae).</title>
        <authorList>
            <person name="Istvanek J."/>
            <person name="Jaros M."/>
            <person name="Krenek A."/>
            <person name="Repkova J."/>
        </authorList>
    </citation>
    <scope>NUCLEOTIDE SEQUENCE [LARGE SCALE GENOMIC DNA]</scope>
    <source>
        <strain evidence="2">cv. Tatra</strain>
        <tissue evidence="1">Young leaves</tissue>
    </source>
</reference>
<comment type="caution">
    <text evidence="1">The sequence shown here is derived from an EMBL/GenBank/DDBJ whole genome shotgun (WGS) entry which is preliminary data.</text>
</comment>
<dbReference type="EMBL" id="ASHM01069560">
    <property type="protein sequence ID" value="PNX54912.1"/>
    <property type="molecule type" value="Genomic_DNA"/>
</dbReference>
<organism evidence="1 2">
    <name type="scientific">Trifolium pratense</name>
    <name type="common">Red clover</name>
    <dbReference type="NCBI Taxonomy" id="57577"/>
    <lineage>
        <taxon>Eukaryota</taxon>
        <taxon>Viridiplantae</taxon>
        <taxon>Streptophyta</taxon>
        <taxon>Embryophyta</taxon>
        <taxon>Tracheophyta</taxon>
        <taxon>Spermatophyta</taxon>
        <taxon>Magnoliopsida</taxon>
        <taxon>eudicotyledons</taxon>
        <taxon>Gunneridae</taxon>
        <taxon>Pentapetalae</taxon>
        <taxon>rosids</taxon>
        <taxon>fabids</taxon>
        <taxon>Fabales</taxon>
        <taxon>Fabaceae</taxon>
        <taxon>Papilionoideae</taxon>
        <taxon>50 kb inversion clade</taxon>
        <taxon>NPAAA clade</taxon>
        <taxon>Hologalegina</taxon>
        <taxon>IRL clade</taxon>
        <taxon>Trifolieae</taxon>
        <taxon>Trifolium</taxon>
    </lineage>
</organism>